<gene>
    <name evidence="1" type="ORF">AVEN_19558_1</name>
</gene>
<proteinExistence type="predicted"/>
<name>A0A4Y2R1I6_ARAVE</name>
<comment type="caution">
    <text evidence="1">The sequence shown here is derived from an EMBL/GenBank/DDBJ whole genome shotgun (WGS) entry which is preliminary data.</text>
</comment>
<accession>A0A4Y2R1I6</accession>
<dbReference type="AlphaFoldDB" id="A0A4Y2R1I6"/>
<sequence length="83" mass="9033">MCEPPHSSVGVLHLAERCNPRNQSLAVALTIPQACQGEEKSSSWQLSVLIRCARGPYGNGRVQVGSKQHCKLASNYGRRISSQ</sequence>
<keyword evidence="2" id="KW-1185">Reference proteome</keyword>
<dbReference type="EMBL" id="BGPR01015447">
    <property type="protein sequence ID" value="GBN69269.1"/>
    <property type="molecule type" value="Genomic_DNA"/>
</dbReference>
<dbReference type="Proteomes" id="UP000499080">
    <property type="component" value="Unassembled WGS sequence"/>
</dbReference>
<evidence type="ECO:0000313" key="2">
    <source>
        <dbReference type="Proteomes" id="UP000499080"/>
    </source>
</evidence>
<reference evidence="1 2" key="1">
    <citation type="journal article" date="2019" name="Sci. Rep.">
        <title>Orb-weaving spider Araneus ventricosus genome elucidates the spidroin gene catalogue.</title>
        <authorList>
            <person name="Kono N."/>
            <person name="Nakamura H."/>
            <person name="Ohtoshi R."/>
            <person name="Moran D.A.P."/>
            <person name="Shinohara A."/>
            <person name="Yoshida Y."/>
            <person name="Fujiwara M."/>
            <person name="Mori M."/>
            <person name="Tomita M."/>
            <person name="Arakawa K."/>
        </authorList>
    </citation>
    <scope>NUCLEOTIDE SEQUENCE [LARGE SCALE GENOMIC DNA]</scope>
</reference>
<evidence type="ECO:0000313" key="1">
    <source>
        <dbReference type="EMBL" id="GBN69269.1"/>
    </source>
</evidence>
<protein>
    <submittedName>
        <fullName evidence="1">Uncharacterized protein</fullName>
    </submittedName>
</protein>
<organism evidence="1 2">
    <name type="scientific">Araneus ventricosus</name>
    <name type="common">Orbweaver spider</name>
    <name type="synonym">Epeira ventricosa</name>
    <dbReference type="NCBI Taxonomy" id="182803"/>
    <lineage>
        <taxon>Eukaryota</taxon>
        <taxon>Metazoa</taxon>
        <taxon>Ecdysozoa</taxon>
        <taxon>Arthropoda</taxon>
        <taxon>Chelicerata</taxon>
        <taxon>Arachnida</taxon>
        <taxon>Araneae</taxon>
        <taxon>Araneomorphae</taxon>
        <taxon>Entelegynae</taxon>
        <taxon>Araneoidea</taxon>
        <taxon>Araneidae</taxon>
        <taxon>Araneus</taxon>
    </lineage>
</organism>